<proteinExistence type="predicted"/>
<comment type="caution">
    <text evidence="1">The sequence shown here is derived from an EMBL/GenBank/DDBJ whole genome shotgun (WGS) entry which is preliminary data.</text>
</comment>
<keyword evidence="1" id="KW-0503">Monooxygenase</keyword>
<dbReference type="EMBL" id="SNZP01000011">
    <property type="protein sequence ID" value="TDR76487.1"/>
    <property type="molecule type" value="Genomic_DNA"/>
</dbReference>
<sequence length="111" mass="12804">MMADFFADTPTPPYYAVVFTSLRTSDDDGYDDMARRMAALAAEIPGYLGMESARDSLGRGITVSYWFDLAAIQRWKADVEHLLAQRLGREKWYAAYRTRICRVERAYGFER</sequence>
<gene>
    <name evidence="1" type="ORF">DFP86_11170</name>
</gene>
<dbReference type="Gene3D" id="3.30.70.100">
    <property type="match status" value="1"/>
</dbReference>
<dbReference type="InterPro" id="IPR011008">
    <property type="entry name" value="Dimeric_a/b-barrel"/>
</dbReference>
<name>A0A4V3DUQ5_9NEIS</name>
<keyword evidence="2" id="KW-1185">Reference proteome</keyword>
<reference evidence="1 2" key="1">
    <citation type="submission" date="2019-03" db="EMBL/GenBank/DDBJ databases">
        <title>Genomic Encyclopedia of Type Strains, Phase III (KMG-III): the genomes of soil and plant-associated and newly described type strains.</title>
        <authorList>
            <person name="Whitman W."/>
        </authorList>
    </citation>
    <scope>NUCLEOTIDE SEQUENCE [LARGE SCALE GENOMIC DNA]</scope>
    <source>
        <strain evidence="1 2">CECT 8976</strain>
    </source>
</reference>
<dbReference type="PANTHER" id="PTHR37811">
    <property type="entry name" value="BLL5343 PROTEIN"/>
    <property type="match status" value="1"/>
</dbReference>
<dbReference type="GO" id="GO:0004497">
    <property type="term" value="F:monooxygenase activity"/>
    <property type="evidence" value="ECO:0007669"/>
    <property type="project" value="UniProtKB-KW"/>
</dbReference>
<dbReference type="RefSeq" id="WP_243729399.1">
    <property type="nucleotide sequence ID" value="NZ_SNZP01000011.1"/>
</dbReference>
<dbReference type="InterPro" id="IPR052936">
    <property type="entry name" value="Jasmonate_Hydroxylase-like"/>
</dbReference>
<evidence type="ECO:0000313" key="2">
    <source>
        <dbReference type="Proteomes" id="UP000295611"/>
    </source>
</evidence>
<dbReference type="AlphaFoldDB" id="A0A4V3DUQ5"/>
<evidence type="ECO:0000313" key="1">
    <source>
        <dbReference type="EMBL" id="TDR76487.1"/>
    </source>
</evidence>
<dbReference type="PANTHER" id="PTHR37811:SF2">
    <property type="entry name" value="ABM DOMAIN-CONTAINING PROTEIN"/>
    <property type="match status" value="1"/>
</dbReference>
<keyword evidence="1" id="KW-0560">Oxidoreductase</keyword>
<dbReference type="SUPFAM" id="SSF54909">
    <property type="entry name" value="Dimeric alpha+beta barrel"/>
    <property type="match status" value="1"/>
</dbReference>
<dbReference type="Proteomes" id="UP000295611">
    <property type="component" value="Unassembled WGS sequence"/>
</dbReference>
<accession>A0A4V3DUQ5</accession>
<organism evidence="1 2">
    <name type="scientific">Paludibacterium purpuratum</name>
    <dbReference type="NCBI Taxonomy" id="1144873"/>
    <lineage>
        <taxon>Bacteria</taxon>
        <taxon>Pseudomonadati</taxon>
        <taxon>Pseudomonadota</taxon>
        <taxon>Betaproteobacteria</taxon>
        <taxon>Neisseriales</taxon>
        <taxon>Chromobacteriaceae</taxon>
        <taxon>Paludibacterium</taxon>
    </lineage>
</organism>
<protein>
    <submittedName>
        <fullName evidence="1">Heme-degrading monooxygenase HmoA</fullName>
    </submittedName>
</protein>